<dbReference type="EMBL" id="BPLR01009742">
    <property type="protein sequence ID" value="GIY34215.1"/>
    <property type="molecule type" value="Genomic_DNA"/>
</dbReference>
<organism evidence="2 3">
    <name type="scientific">Caerostris extrusa</name>
    <name type="common">Bark spider</name>
    <name type="synonym">Caerostris bankana</name>
    <dbReference type="NCBI Taxonomy" id="172846"/>
    <lineage>
        <taxon>Eukaryota</taxon>
        <taxon>Metazoa</taxon>
        <taxon>Ecdysozoa</taxon>
        <taxon>Arthropoda</taxon>
        <taxon>Chelicerata</taxon>
        <taxon>Arachnida</taxon>
        <taxon>Araneae</taxon>
        <taxon>Araneomorphae</taxon>
        <taxon>Entelegynae</taxon>
        <taxon>Araneoidea</taxon>
        <taxon>Araneidae</taxon>
        <taxon>Caerostris</taxon>
    </lineage>
</organism>
<name>A0AAV4SJE7_CAEEX</name>
<sequence length="166" mass="19708">MFSITIVSRNGWFVQKPCPECRHHIEKNISKLYFSFSPDSDLDASGLENKMSALTAQLYEKDIELKVSEEKRNELQIEIANIEKSRNDMNQIRLRLEKDISIVKRNMPSLKIKFQEFKQKNDNLIKDLNDFYNMKVRDGSWQKFEKFCMKCMKNYLLNVMKVLLGK</sequence>
<keyword evidence="1" id="KW-0175">Coiled coil</keyword>
<evidence type="ECO:0000313" key="3">
    <source>
        <dbReference type="Proteomes" id="UP001054945"/>
    </source>
</evidence>
<accession>A0AAV4SJE7</accession>
<comment type="caution">
    <text evidence="2">The sequence shown here is derived from an EMBL/GenBank/DDBJ whole genome shotgun (WGS) entry which is preliminary data.</text>
</comment>
<proteinExistence type="predicted"/>
<protein>
    <submittedName>
        <fullName evidence="2">Uncharacterized protein</fullName>
    </submittedName>
</protein>
<feature type="coiled-coil region" evidence="1">
    <location>
        <begin position="65"/>
        <end position="92"/>
    </location>
</feature>
<evidence type="ECO:0000313" key="2">
    <source>
        <dbReference type="EMBL" id="GIY34215.1"/>
    </source>
</evidence>
<dbReference type="Proteomes" id="UP001054945">
    <property type="component" value="Unassembled WGS sequence"/>
</dbReference>
<dbReference type="AlphaFoldDB" id="A0AAV4SJE7"/>
<keyword evidence="3" id="KW-1185">Reference proteome</keyword>
<reference evidence="2 3" key="1">
    <citation type="submission" date="2021-06" db="EMBL/GenBank/DDBJ databases">
        <title>Caerostris extrusa draft genome.</title>
        <authorList>
            <person name="Kono N."/>
            <person name="Arakawa K."/>
        </authorList>
    </citation>
    <scope>NUCLEOTIDE SEQUENCE [LARGE SCALE GENOMIC DNA]</scope>
</reference>
<evidence type="ECO:0000256" key="1">
    <source>
        <dbReference type="SAM" id="Coils"/>
    </source>
</evidence>
<gene>
    <name evidence="2" type="ORF">CEXT_543961</name>
</gene>